<sequence>MSIQDHVGDRRPPGPPPLRCPLCGCLEFQTEESRQESRWGFTSHRMTLKICRQCRFVLTFYDKHSLFDID</sequence>
<evidence type="ECO:0000313" key="1">
    <source>
        <dbReference type="EMBL" id="GMA39075.1"/>
    </source>
</evidence>
<dbReference type="Proteomes" id="UP001157126">
    <property type="component" value="Unassembled WGS sequence"/>
</dbReference>
<name>A0ABQ6IP21_9MICO</name>
<protein>
    <submittedName>
        <fullName evidence="1">Uncharacterized protein</fullName>
    </submittedName>
</protein>
<gene>
    <name evidence="1" type="ORF">GCM10025883_11200</name>
</gene>
<organism evidence="1 2">
    <name type="scientific">Mobilicoccus caccae</name>
    <dbReference type="NCBI Taxonomy" id="1859295"/>
    <lineage>
        <taxon>Bacteria</taxon>
        <taxon>Bacillati</taxon>
        <taxon>Actinomycetota</taxon>
        <taxon>Actinomycetes</taxon>
        <taxon>Micrococcales</taxon>
        <taxon>Dermatophilaceae</taxon>
        <taxon>Mobilicoccus</taxon>
    </lineage>
</organism>
<dbReference type="EMBL" id="BSUO01000001">
    <property type="protein sequence ID" value="GMA39075.1"/>
    <property type="molecule type" value="Genomic_DNA"/>
</dbReference>
<evidence type="ECO:0000313" key="2">
    <source>
        <dbReference type="Proteomes" id="UP001157126"/>
    </source>
</evidence>
<reference evidence="2" key="1">
    <citation type="journal article" date="2019" name="Int. J. Syst. Evol. Microbiol.">
        <title>The Global Catalogue of Microorganisms (GCM) 10K type strain sequencing project: providing services to taxonomists for standard genome sequencing and annotation.</title>
        <authorList>
            <consortium name="The Broad Institute Genomics Platform"/>
            <consortium name="The Broad Institute Genome Sequencing Center for Infectious Disease"/>
            <person name="Wu L."/>
            <person name="Ma J."/>
        </authorList>
    </citation>
    <scope>NUCLEOTIDE SEQUENCE [LARGE SCALE GENOMIC DNA]</scope>
    <source>
        <strain evidence="2">NBRC 113072</strain>
    </source>
</reference>
<proteinExistence type="predicted"/>
<comment type="caution">
    <text evidence="1">The sequence shown here is derived from an EMBL/GenBank/DDBJ whole genome shotgun (WGS) entry which is preliminary data.</text>
</comment>
<keyword evidence="2" id="KW-1185">Reference proteome</keyword>
<accession>A0ABQ6IP21</accession>
<dbReference type="RefSeq" id="WP_284303065.1">
    <property type="nucleotide sequence ID" value="NZ_BSUO01000001.1"/>
</dbReference>